<dbReference type="PANTHER" id="PTHR46401:SF2">
    <property type="entry name" value="GLYCOSYLTRANSFERASE WBBK-RELATED"/>
    <property type="match status" value="1"/>
</dbReference>
<dbReference type="InterPro" id="IPR001296">
    <property type="entry name" value="Glyco_trans_1"/>
</dbReference>
<evidence type="ECO:0000313" key="7">
    <source>
        <dbReference type="Proteomes" id="UP001165405"/>
    </source>
</evidence>
<dbReference type="SUPFAM" id="SSF53756">
    <property type="entry name" value="UDP-Glycosyltransferase/glycogen phosphorylase"/>
    <property type="match status" value="1"/>
</dbReference>
<keyword evidence="7" id="KW-1185">Reference proteome</keyword>
<comment type="caution">
    <text evidence="5">The sequence shown here is derived from an EMBL/GenBank/DDBJ whole genome shotgun (WGS) entry which is preliminary data.</text>
</comment>
<dbReference type="AlphaFoldDB" id="A0AA41QAR5"/>
<evidence type="ECO:0000256" key="2">
    <source>
        <dbReference type="ARBA" id="ARBA00022679"/>
    </source>
</evidence>
<gene>
    <name evidence="5" type="ORF">L1785_01730</name>
    <name evidence="6" type="ORF">L1785_21030</name>
</gene>
<dbReference type="CDD" id="cd03809">
    <property type="entry name" value="GT4_MtfB-like"/>
    <property type="match status" value="1"/>
</dbReference>
<keyword evidence="2" id="KW-0808">Transferase</keyword>
<reference evidence="5" key="1">
    <citation type="submission" date="2022-01" db="EMBL/GenBank/DDBJ databases">
        <title>Antribacter sp. nov., isolated from Guizhou of China.</title>
        <authorList>
            <person name="Chengliang C."/>
            <person name="Ya Z."/>
        </authorList>
    </citation>
    <scope>NUCLEOTIDE SEQUENCE</scope>
    <source>
        <strain evidence="5">KLBMP 9083</strain>
    </source>
</reference>
<organism evidence="5 7">
    <name type="scientific">Antribacter soli</name>
    <dbReference type="NCBI Taxonomy" id="2910976"/>
    <lineage>
        <taxon>Bacteria</taxon>
        <taxon>Bacillati</taxon>
        <taxon>Actinomycetota</taxon>
        <taxon>Actinomycetes</taxon>
        <taxon>Micrococcales</taxon>
        <taxon>Promicromonosporaceae</taxon>
        <taxon>Antribacter</taxon>
    </lineage>
</organism>
<dbReference type="Pfam" id="PF13439">
    <property type="entry name" value="Glyco_transf_4"/>
    <property type="match status" value="1"/>
</dbReference>
<dbReference type="GO" id="GO:0009103">
    <property type="term" value="P:lipopolysaccharide biosynthetic process"/>
    <property type="evidence" value="ECO:0007669"/>
    <property type="project" value="TreeGrafter"/>
</dbReference>
<keyword evidence="1" id="KW-0328">Glycosyltransferase</keyword>
<dbReference type="InterPro" id="IPR028098">
    <property type="entry name" value="Glyco_trans_4-like_N"/>
</dbReference>
<dbReference type="RefSeq" id="WP_236087406.1">
    <property type="nucleotide sequence ID" value="NZ_JAKGSG010000006.1"/>
</dbReference>
<dbReference type="PANTHER" id="PTHR46401">
    <property type="entry name" value="GLYCOSYLTRANSFERASE WBBK-RELATED"/>
    <property type="match status" value="1"/>
</dbReference>
<dbReference type="GO" id="GO:0016757">
    <property type="term" value="F:glycosyltransferase activity"/>
    <property type="evidence" value="ECO:0007669"/>
    <property type="project" value="UniProtKB-KW"/>
</dbReference>
<evidence type="ECO:0000313" key="6">
    <source>
        <dbReference type="EMBL" id="MCF4123454.1"/>
    </source>
</evidence>
<dbReference type="Gene3D" id="3.40.50.2000">
    <property type="entry name" value="Glycogen Phosphorylase B"/>
    <property type="match status" value="2"/>
</dbReference>
<sequence length="380" mass="40547">MTHRSKVVVDLLFVSGERGGMETYARELLPRTAGHLPDVDLVALTSTTGKDEVAGWFPGEVHALALDADSRALWAAAEVLAVERRARRAGADLLWCPANFGPAGRRVATLVTVHDVTMLELPNRDLHQAAQAVTSWLVRRAARGATRILTVSEDAARGISRALDVPADRIDVVPNGAQEVRPGIDVEAALAGLPPISGRPVVLSTGNRMPHKNFDGLLRALAAIPPGQRPTTVVTGSRRDVHLREQVRQLGLEDDVVLLGWVTQDQLEALFASATVYVCPSLAEGFGLPVADAMKRGVPVLANDIPVLREVGGTAARYADATDPAALAKALVSIVADPAERELMSAAGRARATLFTWDASAERTARVLARTLDEVQARRG</sequence>
<dbReference type="Proteomes" id="UP001165405">
    <property type="component" value="Unassembled WGS sequence"/>
</dbReference>
<name>A0AA41QAR5_9MICO</name>
<evidence type="ECO:0000259" key="3">
    <source>
        <dbReference type="Pfam" id="PF00534"/>
    </source>
</evidence>
<protein>
    <submittedName>
        <fullName evidence="5">Glycosyltransferase family 4 protein</fullName>
    </submittedName>
</protein>
<evidence type="ECO:0000313" key="5">
    <source>
        <dbReference type="EMBL" id="MCF4119692.1"/>
    </source>
</evidence>
<feature type="domain" description="Glycosyl transferase family 1" evidence="3">
    <location>
        <begin position="197"/>
        <end position="350"/>
    </location>
</feature>
<accession>A0AA41QAR5</accession>
<evidence type="ECO:0000256" key="1">
    <source>
        <dbReference type="ARBA" id="ARBA00022676"/>
    </source>
</evidence>
<dbReference type="Pfam" id="PF00534">
    <property type="entry name" value="Glycos_transf_1"/>
    <property type="match status" value="1"/>
</dbReference>
<dbReference type="EMBL" id="JAKGSG010000061">
    <property type="protein sequence ID" value="MCF4123454.1"/>
    <property type="molecule type" value="Genomic_DNA"/>
</dbReference>
<proteinExistence type="predicted"/>
<feature type="domain" description="Glycosyltransferase subfamily 4-like N-terminal" evidence="4">
    <location>
        <begin position="19"/>
        <end position="176"/>
    </location>
</feature>
<evidence type="ECO:0000259" key="4">
    <source>
        <dbReference type="Pfam" id="PF13439"/>
    </source>
</evidence>
<dbReference type="EMBL" id="JAKGSG010000006">
    <property type="protein sequence ID" value="MCF4119692.1"/>
    <property type="molecule type" value="Genomic_DNA"/>
</dbReference>